<feature type="coiled-coil region" evidence="1">
    <location>
        <begin position="358"/>
        <end position="388"/>
    </location>
</feature>
<proteinExistence type="predicted"/>
<evidence type="ECO:0000256" key="2">
    <source>
        <dbReference type="SAM" id="MobiDB-lite"/>
    </source>
</evidence>
<evidence type="ECO:0000256" key="1">
    <source>
        <dbReference type="SAM" id="Coils"/>
    </source>
</evidence>
<accession>A0A238YR23</accession>
<evidence type="ECO:0000313" key="3">
    <source>
        <dbReference type="EMBL" id="SNR73053.1"/>
    </source>
</evidence>
<name>A0A238YR23_HALEZ</name>
<feature type="coiled-coil region" evidence="1">
    <location>
        <begin position="557"/>
        <end position="587"/>
    </location>
</feature>
<organism evidence="3 4">
    <name type="scientific">Halorubrum ezzemoulense</name>
    <name type="common">Halorubrum chaoviator</name>
    <dbReference type="NCBI Taxonomy" id="337243"/>
    <lineage>
        <taxon>Archaea</taxon>
        <taxon>Methanobacteriati</taxon>
        <taxon>Methanobacteriota</taxon>
        <taxon>Stenosarchaea group</taxon>
        <taxon>Halobacteria</taxon>
        <taxon>Halobacteriales</taxon>
        <taxon>Haloferacaceae</taxon>
        <taxon>Halorubrum</taxon>
    </lineage>
</organism>
<evidence type="ECO:0000313" key="4">
    <source>
        <dbReference type="Proteomes" id="UP000198297"/>
    </source>
</evidence>
<dbReference type="InterPro" id="IPR036525">
    <property type="entry name" value="Tubulin/FtsZ_GTPase_sf"/>
</dbReference>
<dbReference type="RefSeq" id="WP_089309226.1">
    <property type="nucleotide sequence ID" value="NZ_FZNK01000016.1"/>
</dbReference>
<dbReference type="Pfam" id="PF13809">
    <property type="entry name" value="Tubulin_2"/>
    <property type="match status" value="1"/>
</dbReference>
<dbReference type="InterPro" id="IPR025904">
    <property type="entry name" value="Tubulin-like"/>
</dbReference>
<dbReference type="SUPFAM" id="SSF52490">
    <property type="entry name" value="Tubulin nucleotide-binding domain-like"/>
    <property type="match status" value="1"/>
</dbReference>
<gene>
    <name evidence="3" type="ORF">SAMN06266787_11623</name>
</gene>
<dbReference type="Gene3D" id="3.40.50.1440">
    <property type="entry name" value="Tubulin/FtsZ, GTPase domain"/>
    <property type="match status" value="1"/>
</dbReference>
<feature type="region of interest" description="Disordered" evidence="2">
    <location>
        <begin position="1"/>
        <end position="35"/>
    </location>
</feature>
<protein>
    <submittedName>
        <fullName evidence="3">Tubulin like</fullName>
    </submittedName>
</protein>
<dbReference type="EMBL" id="FZNK01000016">
    <property type="protein sequence ID" value="SNR73053.1"/>
    <property type="molecule type" value="Genomic_DNA"/>
</dbReference>
<dbReference type="AlphaFoldDB" id="A0A238YR23"/>
<sequence length="844" mass="93549">MSEHKPQTAAGDPDQGADDATESDGQQINEPTRNKLFVIPVGTGGLRTAQRIHSLEERLEPDLDIEYIPIESATIDSAAVPNEFKGIRLNTNDRIKKEFDQAKNDPSVPYLSPNHSLNIQGATRNPCVGRFLLERHDGRVKRSIGNEMRSALDKQDTSASIWLVGTGSGGTGSGILPLLAPLVRRAAEGIESKFDLDVRVNAMVTVSELRTDGQALDPEGEAEYYVNSSNTLQALATLQRLDEGANGDGLLTETIQTPVASTMDYVDITTPPLDKLFVAPIEEQRVDTSQHDSDRRESYLSRVNFKLASAILSLATVSAGDIGNTYNQLDYDMYTVDVANIGATVQAALDLLTSGEEIRAQRREREQLESHRDALGQLEANINALRKIEFEPGSVPETIDDISAEISGRSSQFIDATSVLDVTLAGVDEIQEGMSRVVTDLPERLVSADDFSDSPAENGIEDFDPEQFIPHRALGKYAFLNLVLAQIDAELEDHAFERRIDDLWEKNEEDLDANVRGLSEEDYTNRYEQGIDPYLGNSEAEIEEQIANTSWYERNERRRLRATLDSIQETREELSELFDEYEHLLSLRERLVDTELPKLETELEDVCELLGTRQTVAEDLIGEKESDIRAAETRRETCRQRVTPVDNFSGSVGDIPLNIDSMEDLSRKSLTEAESLFDLIDDGLLVRDSILRQISTALDIVSEPIEDNFDNSRTFRANSKLDKTLIPMTSAGNSGVLSMSGEVESDLQAINSRHDIGTVLSDCWVDSPFELTLVVLYGNVSLENASEFRVIQERWRQGSLDRLIGSDIDLSRHAAFPELVPAVQSVSQIGESSSERPIDGVADE</sequence>
<keyword evidence="1" id="KW-0175">Coiled coil</keyword>
<dbReference type="Proteomes" id="UP000198297">
    <property type="component" value="Unassembled WGS sequence"/>
</dbReference>
<reference evidence="3 4" key="1">
    <citation type="submission" date="2017-06" db="EMBL/GenBank/DDBJ databases">
        <authorList>
            <person name="Kim H.J."/>
            <person name="Triplett B.A."/>
        </authorList>
    </citation>
    <scope>NUCLEOTIDE SEQUENCE [LARGE SCALE GENOMIC DNA]</scope>
    <source>
        <strain evidence="3 4">DSM 19316</strain>
    </source>
</reference>